<comment type="similarity">
    <text evidence="4">Belongs to the YigI thioesterase family.</text>
</comment>
<dbReference type="SUPFAM" id="SSF54637">
    <property type="entry name" value="Thioesterase/thiol ester dehydrase-isomerase"/>
    <property type="match status" value="1"/>
</dbReference>
<dbReference type="InterPro" id="IPR003736">
    <property type="entry name" value="PAAI_dom"/>
</dbReference>
<evidence type="ECO:0000256" key="2">
    <source>
        <dbReference type="ARBA" id="ARBA00035880"/>
    </source>
</evidence>
<keyword evidence="1" id="KW-0378">Hydrolase</keyword>
<dbReference type="Proteomes" id="UP000662747">
    <property type="component" value="Chromosome"/>
</dbReference>
<evidence type="ECO:0000256" key="6">
    <source>
        <dbReference type="ARBA" id="ARBA00040062"/>
    </source>
</evidence>
<proteinExistence type="inferred from homology"/>
<comment type="catalytic activity">
    <reaction evidence="3">
        <text>a long-chain fatty acyl-CoA + H2O = a long-chain fatty acid + CoA + H(+)</text>
        <dbReference type="Rhea" id="RHEA:67680"/>
        <dbReference type="ChEBI" id="CHEBI:15377"/>
        <dbReference type="ChEBI" id="CHEBI:15378"/>
        <dbReference type="ChEBI" id="CHEBI:57287"/>
        <dbReference type="ChEBI" id="CHEBI:57560"/>
        <dbReference type="ChEBI" id="CHEBI:83139"/>
    </reaction>
</comment>
<dbReference type="EMBL" id="CP071090">
    <property type="protein sequence ID" value="QSQ19512.1"/>
    <property type="molecule type" value="Genomic_DNA"/>
</dbReference>
<dbReference type="Gene3D" id="3.10.129.10">
    <property type="entry name" value="Hotdog Thioesterase"/>
    <property type="match status" value="1"/>
</dbReference>
<name>A0ABX7NKY1_9BACT</name>
<evidence type="ECO:0000256" key="4">
    <source>
        <dbReference type="ARBA" id="ARBA00038381"/>
    </source>
</evidence>
<dbReference type="PANTHER" id="PTHR43240">
    <property type="entry name" value="1,4-DIHYDROXY-2-NAPHTHOYL-COA THIOESTERASE 1"/>
    <property type="match status" value="1"/>
</dbReference>
<protein>
    <recommendedName>
        <fullName evidence="6">Medium/long-chain acyl-CoA thioesterase YigI</fullName>
        <ecNumber evidence="5">3.1.2.20</ecNumber>
    </recommendedName>
</protein>
<dbReference type="RefSeq" id="WP_206721096.1">
    <property type="nucleotide sequence ID" value="NZ_CP071090.1"/>
</dbReference>
<dbReference type="PANTHER" id="PTHR43240:SF20">
    <property type="entry name" value="MEDIUM_LONG-CHAIN ACYL-COA THIOESTERASE YIGI"/>
    <property type="match status" value="1"/>
</dbReference>
<dbReference type="CDD" id="cd03443">
    <property type="entry name" value="PaaI_thioesterase"/>
    <property type="match status" value="1"/>
</dbReference>
<evidence type="ECO:0000256" key="3">
    <source>
        <dbReference type="ARBA" id="ARBA00036002"/>
    </source>
</evidence>
<reference evidence="9 10" key="1">
    <citation type="submission" date="2021-02" db="EMBL/GenBank/DDBJ databases">
        <title>De Novo genome assembly of isolated myxobacteria.</title>
        <authorList>
            <person name="Stevens D.C."/>
        </authorList>
    </citation>
    <scope>NUCLEOTIDE SEQUENCE [LARGE SCALE GENOMIC DNA]</scope>
    <source>
        <strain evidence="10">SCPEA02</strain>
    </source>
</reference>
<comment type="catalytic activity">
    <reaction evidence="7">
        <text>a medium-chain fatty acyl-CoA + H2O = a medium-chain fatty acid + CoA + H(+)</text>
        <dbReference type="Rhea" id="RHEA:68184"/>
        <dbReference type="ChEBI" id="CHEBI:15377"/>
        <dbReference type="ChEBI" id="CHEBI:15378"/>
        <dbReference type="ChEBI" id="CHEBI:57287"/>
        <dbReference type="ChEBI" id="CHEBI:59558"/>
        <dbReference type="ChEBI" id="CHEBI:90546"/>
    </reaction>
</comment>
<evidence type="ECO:0000256" key="1">
    <source>
        <dbReference type="ARBA" id="ARBA00022801"/>
    </source>
</evidence>
<evidence type="ECO:0000256" key="7">
    <source>
        <dbReference type="ARBA" id="ARBA00048062"/>
    </source>
</evidence>
<feature type="domain" description="Thioesterase" evidence="8">
    <location>
        <begin position="47"/>
        <end position="117"/>
    </location>
</feature>
<dbReference type="InterPro" id="IPR029069">
    <property type="entry name" value="HotDog_dom_sf"/>
</dbReference>
<evidence type="ECO:0000256" key="5">
    <source>
        <dbReference type="ARBA" id="ARBA00038894"/>
    </source>
</evidence>
<organism evidence="9 10">
    <name type="scientific">Pyxidicoccus parkwayensis</name>
    <dbReference type="NCBI Taxonomy" id="2813578"/>
    <lineage>
        <taxon>Bacteria</taxon>
        <taxon>Pseudomonadati</taxon>
        <taxon>Myxococcota</taxon>
        <taxon>Myxococcia</taxon>
        <taxon>Myxococcales</taxon>
        <taxon>Cystobacterineae</taxon>
        <taxon>Myxococcaceae</taxon>
        <taxon>Pyxidicoccus</taxon>
    </lineage>
</organism>
<sequence length="140" mass="15171">MEALLELGRQVLQEQSFSTYLGAELTHLAPGDAVLELRLRNELRQQYGFAHGGVLSYLADNALTFAGGSAMQVPVVTSEFKINYLRPAVGTRLIARARTVHAGRRQAVCHCDIYAVSEKGETLVAVAQGTIAAMAPREET</sequence>
<dbReference type="InterPro" id="IPR006683">
    <property type="entry name" value="Thioestr_dom"/>
</dbReference>
<keyword evidence="10" id="KW-1185">Reference proteome</keyword>
<accession>A0ABX7NKY1</accession>
<comment type="catalytic activity">
    <reaction evidence="2">
        <text>a fatty acyl-CoA + H2O = a fatty acid + CoA + H(+)</text>
        <dbReference type="Rhea" id="RHEA:16781"/>
        <dbReference type="ChEBI" id="CHEBI:15377"/>
        <dbReference type="ChEBI" id="CHEBI:15378"/>
        <dbReference type="ChEBI" id="CHEBI:28868"/>
        <dbReference type="ChEBI" id="CHEBI:57287"/>
        <dbReference type="ChEBI" id="CHEBI:77636"/>
        <dbReference type="EC" id="3.1.2.20"/>
    </reaction>
</comment>
<evidence type="ECO:0000313" key="9">
    <source>
        <dbReference type="EMBL" id="QSQ19512.1"/>
    </source>
</evidence>
<evidence type="ECO:0000259" key="8">
    <source>
        <dbReference type="Pfam" id="PF03061"/>
    </source>
</evidence>
<dbReference type="EC" id="3.1.2.20" evidence="5"/>
<evidence type="ECO:0000313" key="10">
    <source>
        <dbReference type="Proteomes" id="UP000662747"/>
    </source>
</evidence>
<dbReference type="Pfam" id="PF03061">
    <property type="entry name" value="4HBT"/>
    <property type="match status" value="1"/>
</dbReference>
<gene>
    <name evidence="9" type="ORF">JY651_29860</name>
</gene>
<dbReference type="NCBIfam" id="TIGR00369">
    <property type="entry name" value="unchar_dom_1"/>
    <property type="match status" value="1"/>
</dbReference>